<dbReference type="InterPro" id="IPR011009">
    <property type="entry name" value="Kinase-like_dom_sf"/>
</dbReference>
<dbReference type="Gene3D" id="3.30.200.20">
    <property type="entry name" value="Phosphorylase Kinase, domain 1"/>
    <property type="match status" value="1"/>
</dbReference>
<evidence type="ECO:0000256" key="11">
    <source>
        <dbReference type="ARBA" id="ARBA00023157"/>
    </source>
</evidence>
<keyword evidence="6" id="KW-0547">Nucleotide-binding</keyword>
<dbReference type="AlphaFoldDB" id="A0AA89AHB6"/>
<dbReference type="SMART" id="SM00220">
    <property type="entry name" value="S_TKc"/>
    <property type="match status" value="1"/>
</dbReference>
<dbReference type="FunFam" id="3.30.200.20:FF:000043">
    <property type="entry name" value="Wall-associated receptor kinase 2"/>
    <property type="match status" value="1"/>
</dbReference>
<evidence type="ECO:0000256" key="2">
    <source>
        <dbReference type="ARBA" id="ARBA00022527"/>
    </source>
</evidence>
<dbReference type="GO" id="GO:0005524">
    <property type="term" value="F:ATP binding"/>
    <property type="evidence" value="ECO:0007669"/>
    <property type="project" value="UniProtKB-KW"/>
</dbReference>
<keyword evidence="5" id="KW-0732">Signal</keyword>
<evidence type="ECO:0000259" key="16">
    <source>
        <dbReference type="PROSITE" id="PS50011"/>
    </source>
</evidence>
<evidence type="ECO:0000256" key="8">
    <source>
        <dbReference type="ARBA" id="ARBA00022840"/>
    </source>
</evidence>
<dbReference type="EMBL" id="JAVXUP010002631">
    <property type="protein sequence ID" value="KAK3002235.1"/>
    <property type="molecule type" value="Genomic_DNA"/>
</dbReference>
<keyword evidence="12" id="KW-0325">Glycoprotein</keyword>
<organism evidence="17 18">
    <name type="scientific">Escallonia herrerae</name>
    <dbReference type="NCBI Taxonomy" id="1293975"/>
    <lineage>
        <taxon>Eukaryota</taxon>
        <taxon>Viridiplantae</taxon>
        <taxon>Streptophyta</taxon>
        <taxon>Embryophyta</taxon>
        <taxon>Tracheophyta</taxon>
        <taxon>Spermatophyta</taxon>
        <taxon>Magnoliopsida</taxon>
        <taxon>eudicotyledons</taxon>
        <taxon>Gunneridae</taxon>
        <taxon>Pentapetalae</taxon>
        <taxon>asterids</taxon>
        <taxon>campanulids</taxon>
        <taxon>Escalloniales</taxon>
        <taxon>Escalloniaceae</taxon>
        <taxon>Escallonia</taxon>
    </lineage>
</organism>
<dbReference type="PANTHER" id="PTHR27005">
    <property type="entry name" value="WALL-ASSOCIATED RECEPTOR KINASE-LIKE 21"/>
    <property type="match status" value="1"/>
</dbReference>
<accession>A0AA89AHB6</accession>
<dbReference type="FunFam" id="1.10.510.10:FF:000084">
    <property type="entry name" value="Wall-associated receptor kinase 2"/>
    <property type="match status" value="1"/>
</dbReference>
<evidence type="ECO:0000256" key="5">
    <source>
        <dbReference type="ARBA" id="ARBA00022729"/>
    </source>
</evidence>
<dbReference type="PANTHER" id="PTHR27005:SF515">
    <property type="entry name" value="WALL-ASSOCIATED RECEPTOR KINASE-LIKE 10-RELATED"/>
    <property type="match status" value="1"/>
</dbReference>
<dbReference type="PROSITE" id="PS50011">
    <property type="entry name" value="PROTEIN_KINASE_DOM"/>
    <property type="match status" value="1"/>
</dbReference>
<keyword evidence="2" id="KW-0723">Serine/threonine-protein kinase</keyword>
<dbReference type="GO" id="GO:0030247">
    <property type="term" value="F:polysaccharide binding"/>
    <property type="evidence" value="ECO:0007669"/>
    <property type="project" value="InterPro"/>
</dbReference>
<dbReference type="SUPFAM" id="SSF56112">
    <property type="entry name" value="Protein kinase-like (PK-like)"/>
    <property type="match status" value="1"/>
</dbReference>
<evidence type="ECO:0000256" key="7">
    <source>
        <dbReference type="ARBA" id="ARBA00022777"/>
    </source>
</evidence>
<evidence type="ECO:0000313" key="18">
    <source>
        <dbReference type="Proteomes" id="UP001188597"/>
    </source>
</evidence>
<protein>
    <recommendedName>
        <fullName evidence="16">Protein kinase domain-containing protein</fullName>
    </recommendedName>
</protein>
<proteinExistence type="predicted"/>
<keyword evidence="10 15" id="KW-0472">Membrane</keyword>
<dbReference type="InterPro" id="IPR008271">
    <property type="entry name" value="Ser/Thr_kinase_AS"/>
</dbReference>
<comment type="subcellular location">
    <subcellularLocation>
        <location evidence="1">Membrane</location>
        <topology evidence="1">Single-pass type I membrane protein</topology>
    </subcellularLocation>
</comment>
<keyword evidence="9 15" id="KW-1133">Transmembrane helix</keyword>
<evidence type="ECO:0000256" key="1">
    <source>
        <dbReference type="ARBA" id="ARBA00004479"/>
    </source>
</evidence>
<keyword evidence="3" id="KW-0808">Transferase</keyword>
<evidence type="ECO:0000256" key="6">
    <source>
        <dbReference type="ARBA" id="ARBA00022741"/>
    </source>
</evidence>
<dbReference type="GO" id="GO:0007166">
    <property type="term" value="P:cell surface receptor signaling pathway"/>
    <property type="evidence" value="ECO:0007669"/>
    <property type="project" value="InterPro"/>
</dbReference>
<dbReference type="InterPro" id="IPR000719">
    <property type="entry name" value="Prot_kinase_dom"/>
</dbReference>
<comment type="caution">
    <text evidence="17">The sequence shown here is derived from an EMBL/GenBank/DDBJ whole genome shotgun (WGS) entry which is preliminary data.</text>
</comment>
<reference evidence="17" key="1">
    <citation type="submission" date="2022-12" db="EMBL/GenBank/DDBJ databases">
        <title>Draft genome assemblies for two species of Escallonia (Escalloniales).</title>
        <authorList>
            <person name="Chanderbali A."/>
            <person name="Dervinis C."/>
            <person name="Anghel I."/>
            <person name="Soltis D."/>
            <person name="Soltis P."/>
            <person name="Zapata F."/>
        </authorList>
    </citation>
    <scope>NUCLEOTIDE SEQUENCE</scope>
    <source>
        <strain evidence="17">UCBG64.0493</strain>
        <tissue evidence="17">Leaf</tissue>
    </source>
</reference>
<evidence type="ECO:0000256" key="3">
    <source>
        <dbReference type="ARBA" id="ARBA00022679"/>
    </source>
</evidence>
<comment type="catalytic activity">
    <reaction evidence="14">
        <text>L-threonyl-[protein] + ATP = O-phospho-L-threonyl-[protein] + ADP + H(+)</text>
        <dbReference type="Rhea" id="RHEA:46608"/>
        <dbReference type="Rhea" id="RHEA-COMP:11060"/>
        <dbReference type="Rhea" id="RHEA-COMP:11605"/>
        <dbReference type="ChEBI" id="CHEBI:15378"/>
        <dbReference type="ChEBI" id="CHEBI:30013"/>
        <dbReference type="ChEBI" id="CHEBI:30616"/>
        <dbReference type="ChEBI" id="CHEBI:61977"/>
        <dbReference type="ChEBI" id="CHEBI:456216"/>
    </reaction>
</comment>
<dbReference type="Proteomes" id="UP001188597">
    <property type="component" value="Unassembled WGS sequence"/>
</dbReference>
<evidence type="ECO:0000256" key="10">
    <source>
        <dbReference type="ARBA" id="ARBA00023136"/>
    </source>
</evidence>
<keyword evidence="7" id="KW-0418">Kinase</keyword>
<dbReference type="Pfam" id="PF13947">
    <property type="entry name" value="GUB_WAK_bind"/>
    <property type="match status" value="1"/>
</dbReference>
<comment type="catalytic activity">
    <reaction evidence="13">
        <text>L-seryl-[protein] + ATP = O-phospho-L-seryl-[protein] + ADP + H(+)</text>
        <dbReference type="Rhea" id="RHEA:17989"/>
        <dbReference type="Rhea" id="RHEA-COMP:9863"/>
        <dbReference type="Rhea" id="RHEA-COMP:11604"/>
        <dbReference type="ChEBI" id="CHEBI:15378"/>
        <dbReference type="ChEBI" id="CHEBI:29999"/>
        <dbReference type="ChEBI" id="CHEBI:30616"/>
        <dbReference type="ChEBI" id="CHEBI:83421"/>
        <dbReference type="ChEBI" id="CHEBI:456216"/>
    </reaction>
</comment>
<evidence type="ECO:0000313" key="17">
    <source>
        <dbReference type="EMBL" id="KAK3002235.1"/>
    </source>
</evidence>
<feature type="domain" description="Protein kinase" evidence="16">
    <location>
        <begin position="329"/>
        <end position="602"/>
    </location>
</feature>
<keyword evidence="8" id="KW-0067">ATP-binding</keyword>
<feature type="transmembrane region" description="Helical" evidence="15">
    <location>
        <begin position="260"/>
        <end position="281"/>
    </location>
</feature>
<evidence type="ECO:0000256" key="12">
    <source>
        <dbReference type="ARBA" id="ARBA00023180"/>
    </source>
</evidence>
<evidence type="ECO:0000256" key="14">
    <source>
        <dbReference type="ARBA" id="ARBA00047951"/>
    </source>
</evidence>
<gene>
    <name evidence="17" type="ORF">RJ639_021298</name>
</gene>
<keyword evidence="11" id="KW-1015">Disulfide bond</keyword>
<evidence type="ECO:0000256" key="13">
    <source>
        <dbReference type="ARBA" id="ARBA00047558"/>
    </source>
</evidence>
<dbReference type="InterPro" id="IPR025287">
    <property type="entry name" value="WAK_GUB"/>
</dbReference>
<dbReference type="PROSITE" id="PS00108">
    <property type="entry name" value="PROTEIN_KINASE_ST"/>
    <property type="match status" value="1"/>
</dbReference>
<evidence type="ECO:0000256" key="15">
    <source>
        <dbReference type="SAM" id="Phobius"/>
    </source>
</evidence>
<keyword evidence="18" id="KW-1185">Reference proteome</keyword>
<evidence type="ECO:0000256" key="4">
    <source>
        <dbReference type="ARBA" id="ARBA00022692"/>
    </source>
</evidence>
<dbReference type="Gene3D" id="1.10.510.10">
    <property type="entry name" value="Transferase(Phosphotransferase) domain 1"/>
    <property type="match status" value="1"/>
</dbReference>
<dbReference type="GO" id="GO:0005886">
    <property type="term" value="C:plasma membrane"/>
    <property type="evidence" value="ECO:0007669"/>
    <property type="project" value="TreeGrafter"/>
</dbReference>
<dbReference type="GO" id="GO:0004674">
    <property type="term" value="F:protein serine/threonine kinase activity"/>
    <property type="evidence" value="ECO:0007669"/>
    <property type="project" value="UniProtKB-KW"/>
</dbReference>
<keyword evidence="4 15" id="KW-0812">Transmembrane</keyword>
<evidence type="ECO:0000256" key="9">
    <source>
        <dbReference type="ARBA" id="ARBA00022989"/>
    </source>
</evidence>
<sequence>MIAPPSIAVAATPSLAKPGCDDHCGNVSIPYPFGIGSNCYLDQRYDVTCNQSFNPPIPYLTSLSLQVLSVSLKNKTVTINNPVVKGCRNSTGNEVLATSKSLEGTPFVYSGGYNKFTVLGCGNAILGRDGIVMAGCSSICNPNGTRQVMGCYGINCCETTIPFVLKSYHVSTQGDCVSGFLVDENWIGGYNISDPRYSVENIDLVPVALRWTLQKVDIPSCTRYKTTFQLPGSTLITTWYCKCGWGKEGNPYLADGCQGVGISMGALFLIIGIFWLYKIVLRLKNKKRKEKFFRRNGGLLLQHQTSVDKGSAEKPHFSAKQLEKATDNFNENRILGRGGQGTVYKGMLTDGRIVAVKKSKIVDESQLEQFINEVVILSQLNHRNVVKLLGCCLETEVPLLVYEFISNGTLFKHIHDQSNELPLSWEMRLRIATEVAGALAYLHSSTSIPIYHRDIKSTNILLDDKYKAKVSDFGTSLSIAIDQTHLTTLVKGTFGYLDPEYFQSSQFTEKSDVYSFGVVLVELLTGEKPISMSRTSEQRSLATHFLLSEEENRLFEIFDPQVLKEGMKEELIAVANLARRCLNLNGKNRPAMKEVATELEGIGMSNKKSSTVQTNFQELGCIGGAESVVLSYGNSTSMELILYNSTTSSSDGQPLLRNCV</sequence>
<name>A0AA89AHB6_9ASTE</name>
<dbReference type="Pfam" id="PF00069">
    <property type="entry name" value="Pkinase"/>
    <property type="match status" value="1"/>
</dbReference>
<dbReference type="CDD" id="cd14066">
    <property type="entry name" value="STKc_IRAK"/>
    <property type="match status" value="1"/>
</dbReference>
<dbReference type="InterPro" id="IPR045274">
    <property type="entry name" value="WAK-like"/>
</dbReference>